<evidence type="ECO:0000259" key="2">
    <source>
        <dbReference type="PROSITE" id="PS50157"/>
    </source>
</evidence>
<keyword evidence="1" id="KW-0862">Zinc</keyword>
<dbReference type="Pfam" id="PF00096">
    <property type="entry name" value="zf-C2H2"/>
    <property type="match status" value="1"/>
</dbReference>
<dbReference type="Proteomes" id="UP000271162">
    <property type="component" value="Unassembled WGS sequence"/>
</dbReference>
<organism evidence="5">
    <name type="scientific">Nippostrongylus brasiliensis</name>
    <name type="common">Rat hookworm</name>
    <dbReference type="NCBI Taxonomy" id="27835"/>
    <lineage>
        <taxon>Eukaryota</taxon>
        <taxon>Metazoa</taxon>
        <taxon>Ecdysozoa</taxon>
        <taxon>Nematoda</taxon>
        <taxon>Chromadorea</taxon>
        <taxon>Rhabditida</taxon>
        <taxon>Rhabditina</taxon>
        <taxon>Rhabditomorpha</taxon>
        <taxon>Strongyloidea</taxon>
        <taxon>Heligmosomidae</taxon>
        <taxon>Nippostrongylus</taxon>
    </lineage>
</organism>
<dbReference type="SUPFAM" id="SSF57667">
    <property type="entry name" value="beta-beta-alpha zinc fingers"/>
    <property type="match status" value="1"/>
</dbReference>
<accession>A0A0N4XEI8</accession>
<gene>
    <name evidence="3" type="ORF">NBR_LOCUS941</name>
</gene>
<dbReference type="Gene3D" id="3.30.160.60">
    <property type="entry name" value="Classic Zinc Finger"/>
    <property type="match status" value="1"/>
</dbReference>
<evidence type="ECO:0000313" key="4">
    <source>
        <dbReference type="Proteomes" id="UP000271162"/>
    </source>
</evidence>
<reference evidence="5" key="1">
    <citation type="submission" date="2017-02" db="UniProtKB">
        <authorList>
            <consortium name="WormBaseParasite"/>
        </authorList>
    </citation>
    <scope>IDENTIFICATION</scope>
</reference>
<keyword evidence="4" id="KW-1185">Reference proteome</keyword>
<reference evidence="3 4" key="2">
    <citation type="submission" date="2018-11" db="EMBL/GenBank/DDBJ databases">
        <authorList>
            <consortium name="Pathogen Informatics"/>
        </authorList>
    </citation>
    <scope>NUCLEOTIDE SEQUENCE [LARGE SCALE GENOMIC DNA]</scope>
</reference>
<keyword evidence="1" id="KW-0863">Zinc-finger</keyword>
<protein>
    <submittedName>
        <fullName evidence="5">C2H2-type domain-containing protein</fullName>
    </submittedName>
</protein>
<dbReference type="AlphaFoldDB" id="A0A0N4XEI8"/>
<proteinExistence type="predicted"/>
<dbReference type="InterPro" id="IPR036236">
    <property type="entry name" value="Znf_C2H2_sf"/>
</dbReference>
<dbReference type="SMART" id="SM00355">
    <property type="entry name" value="ZnF_C2H2"/>
    <property type="match status" value="4"/>
</dbReference>
<dbReference type="GO" id="GO:0008270">
    <property type="term" value="F:zinc ion binding"/>
    <property type="evidence" value="ECO:0007669"/>
    <property type="project" value="UniProtKB-KW"/>
</dbReference>
<evidence type="ECO:0000313" key="5">
    <source>
        <dbReference type="WBParaSite" id="NBR_0000094001-mRNA-1"/>
    </source>
</evidence>
<dbReference type="PANTHER" id="PTHR33936">
    <property type="entry name" value="PROTEIN CBG17840"/>
    <property type="match status" value="1"/>
</dbReference>
<evidence type="ECO:0000313" key="3">
    <source>
        <dbReference type="EMBL" id="VDL64074.1"/>
    </source>
</evidence>
<dbReference type="PROSITE" id="PS00028">
    <property type="entry name" value="ZINC_FINGER_C2H2_1"/>
    <property type="match status" value="2"/>
</dbReference>
<dbReference type="InterPro" id="IPR013087">
    <property type="entry name" value="Znf_C2H2_type"/>
</dbReference>
<keyword evidence="1" id="KW-0479">Metal-binding</keyword>
<name>A0A0N4XEI8_NIPBR</name>
<sequence>MSFIGEVTCPECNKRFRWEQIGEHSSFVHKYTNRERQILQFHLGVEITVPVPQLSFKCDHCSKNFERKVELNAHIVEKHAGQIQPTLPSAWIILCPFEDCEQSFDTAEDVASHCSIAHSLQANLKFEVLNKNGGREWRKNHALLSDSVALWTKKSLNIAAIIIHMWLLTIIVTNHRCHVRGDDSIEVLACTDHVGHPLVTEKLLLTDGQKAELKELLSRNVGTHDITMLMKEKYSSQSRMFYLTPIDIALLRETNSVDRGDEGPGEVEEFPCPECNVDAMPLEKLRVHIRELHDIYSPEREEFEKPLQNNLYYACAP</sequence>
<evidence type="ECO:0000256" key="1">
    <source>
        <dbReference type="PROSITE-ProRule" id="PRU00042"/>
    </source>
</evidence>
<dbReference type="WBParaSite" id="NBR_0000094001-mRNA-1">
    <property type="protein sequence ID" value="NBR_0000094001-mRNA-1"/>
    <property type="gene ID" value="NBR_0000094001"/>
</dbReference>
<dbReference type="PROSITE" id="PS50157">
    <property type="entry name" value="ZINC_FINGER_C2H2_2"/>
    <property type="match status" value="1"/>
</dbReference>
<dbReference type="EMBL" id="UYSL01000580">
    <property type="protein sequence ID" value="VDL64074.1"/>
    <property type="molecule type" value="Genomic_DNA"/>
</dbReference>
<dbReference type="PANTHER" id="PTHR33936:SF25">
    <property type="entry name" value="C2H2-TYPE DOMAIN-CONTAINING PROTEIN"/>
    <property type="match status" value="1"/>
</dbReference>
<feature type="domain" description="C2H2-type" evidence="2">
    <location>
        <begin position="56"/>
        <end position="84"/>
    </location>
</feature>
<dbReference type="InterPro" id="IPR052797">
    <property type="entry name" value="RegFact_GeneExpr_CellDeath"/>
</dbReference>